<dbReference type="InterPro" id="IPR000620">
    <property type="entry name" value="EamA_dom"/>
</dbReference>
<evidence type="ECO:0000313" key="9">
    <source>
        <dbReference type="Proteomes" id="UP000320390"/>
    </source>
</evidence>
<proteinExistence type="inferred from homology"/>
<evidence type="ECO:0000256" key="3">
    <source>
        <dbReference type="ARBA" id="ARBA00022692"/>
    </source>
</evidence>
<evidence type="ECO:0000259" key="7">
    <source>
        <dbReference type="Pfam" id="PF00892"/>
    </source>
</evidence>
<feature type="transmembrane region" description="Helical" evidence="6">
    <location>
        <begin position="122"/>
        <end position="140"/>
    </location>
</feature>
<dbReference type="AlphaFoldDB" id="A0A518EVK3"/>
<accession>A0A518EVK3</accession>
<comment type="similarity">
    <text evidence="2">Belongs to the EamA transporter family.</text>
</comment>
<evidence type="ECO:0000256" key="4">
    <source>
        <dbReference type="ARBA" id="ARBA00022989"/>
    </source>
</evidence>
<feature type="transmembrane region" description="Helical" evidence="6">
    <location>
        <begin position="239"/>
        <end position="259"/>
    </location>
</feature>
<feature type="transmembrane region" description="Helical" evidence="6">
    <location>
        <begin position="146"/>
        <end position="165"/>
    </location>
</feature>
<evidence type="ECO:0000256" key="2">
    <source>
        <dbReference type="ARBA" id="ARBA00007362"/>
    </source>
</evidence>
<dbReference type="Proteomes" id="UP000320390">
    <property type="component" value="Chromosome"/>
</dbReference>
<keyword evidence="4 6" id="KW-1133">Transmembrane helix</keyword>
<name>A0A518EVK3_9BACT</name>
<feature type="domain" description="EamA" evidence="7">
    <location>
        <begin position="148"/>
        <end position="282"/>
    </location>
</feature>
<feature type="transmembrane region" description="Helical" evidence="6">
    <location>
        <begin position="177"/>
        <end position="196"/>
    </location>
</feature>
<dbReference type="InterPro" id="IPR037185">
    <property type="entry name" value="EmrE-like"/>
</dbReference>
<dbReference type="EMBL" id="CP036434">
    <property type="protein sequence ID" value="QDV08123.1"/>
    <property type="molecule type" value="Genomic_DNA"/>
</dbReference>
<feature type="transmembrane region" description="Helical" evidence="6">
    <location>
        <begin position="63"/>
        <end position="85"/>
    </location>
</feature>
<dbReference type="SUPFAM" id="SSF103481">
    <property type="entry name" value="Multidrug resistance efflux transporter EmrE"/>
    <property type="match status" value="2"/>
</dbReference>
<protein>
    <submittedName>
        <fullName evidence="8">Putative DMT superfamily transporter inner membrane protein</fullName>
    </submittedName>
</protein>
<keyword evidence="5 6" id="KW-0472">Membrane</keyword>
<dbReference type="PANTHER" id="PTHR32322:SF2">
    <property type="entry name" value="EAMA DOMAIN-CONTAINING PROTEIN"/>
    <property type="match status" value="1"/>
</dbReference>
<keyword evidence="3 6" id="KW-0812">Transmembrane</keyword>
<organism evidence="8 9">
    <name type="scientific">Saltatorellus ferox</name>
    <dbReference type="NCBI Taxonomy" id="2528018"/>
    <lineage>
        <taxon>Bacteria</taxon>
        <taxon>Pseudomonadati</taxon>
        <taxon>Planctomycetota</taxon>
        <taxon>Planctomycetia</taxon>
        <taxon>Planctomycetia incertae sedis</taxon>
        <taxon>Saltatorellus</taxon>
    </lineage>
</organism>
<feature type="transmembrane region" description="Helical" evidence="6">
    <location>
        <begin position="91"/>
        <end position="110"/>
    </location>
</feature>
<dbReference type="PANTHER" id="PTHR32322">
    <property type="entry name" value="INNER MEMBRANE TRANSPORTER"/>
    <property type="match status" value="1"/>
</dbReference>
<evidence type="ECO:0000256" key="6">
    <source>
        <dbReference type="SAM" id="Phobius"/>
    </source>
</evidence>
<feature type="transmembrane region" description="Helical" evidence="6">
    <location>
        <begin position="208"/>
        <end position="227"/>
    </location>
</feature>
<feature type="domain" description="EamA" evidence="7">
    <location>
        <begin position="8"/>
        <end position="132"/>
    </location>
</feature>
<feature type="transmembrane region" description="Helical" evidence="6">
    <location>
        <begin position="30"/>
        <end position="51"/>
    </location>
</feature>
<dbReference type="Pfam" id="PF00892">
    <property type="entry name" value="EamA"/>
    <property type="match status" value="2"/>
</dbReference>
<feature type="transmembrane region" description="Helical" evidence="6">
    <location>
        <begin position="265"/>
        <end position="282"/>
    </location>
</feature>
<reference evidence="8 9" key="1">
    <citation type="submission" date="2019-02" db="EMBL/GenBank/DDBJ databases">
        <title>Deep-cultivation of Planctomycetes and their phenomic and genomic characterization uncovers novel biology.</title>
        <authorList>
            <person name="Wiegand S."/>
            <person name="Jogler M."/>
            <person name="Boedeker C."/>
            <person name="Pinto D."/>
            <person name="Vollmers J."/>
            <person name="Rivas-Marin E."/>
            <person name="Kohn T."/>
            <person name="Peeters S.H."/>
            <person name="Heuer A."/>
            <person name="Rast P."/>
            <person name="Oberbeckmann S."/>
            <person name="Bunk B."/>
            <person name="Jeske O."/>
            <person name="Meyerdierks A."/>
            <person name="Storesund J.E."/>
            <person name="Kallscheuer N."/>
            <person name="Luecker S."/>
            <person name="Lage O.M."/>
            <person name="Pohl T."/>
            <person name="Merkel B.J."/>
            <person name="Hornburger P."/>
            <person name="Mueller R.-W."/>
            <person name="Bruemmer F."/>
            <person name="Labrenz M."/>
            <person name="Spormann A.M."/>
            <person name="Op den Camp H."/>
            <person name="Overmann J."/>
            <person name="Amann R."/>
            <person name="Jetten M.S.M."/>
            <person name="Mascher T."/>
            <person name="Medema M.H."/>
            <person name="Devos D.P."/>
            <person name="Kaster A.-K."/>
            <person name="Ovreas L."/>
            <person name="Rohde M."/>
            <person name="Galperin M.Y."/>
            <person name="Jogler C."/>
        </authorList>
    </citation>
    <scope>NUCLEOTIDE SEQUENCE [LARGE SCALE GENOMIC DNA]</scope>
    <source>
        <strain evidence="8 9">Poly30</strain>
    </source>
</reference>
<sequence>MALGAVQLFFGLFPVMGGMAMDPVAGFSPFAVACWRIGVGALVLLPMAYAAFGRRAIPALRDFGPLAGFAFLGIVLNQGLFLVGLQKSTPMNAGLVICLIPVFAYSVAVLGRRETFHPRRALGVLVALGGAIPLFVARGGDLAPEHALGNLLMAANALCYAFYLVYSKPLLRRMPPLVLVAWVYVLSLPWLPLFAAGQDLAPATASTAAWWSLAYVIVFPTILAYALNSYALARVEASTTAFFVFAQPVITALSAWIFLKEVPTPALGLAASGLFLGMALVIKRPAPRPVVCPSGT</sequence>
<dbReference type="InterPro" id="IPR050638">
    <property type="entry name" value="AA-Vitamin_Transporters"/>
</dbReference>
<evidence type="ECO:0000256" key="1">
    <source>
        <dbReference type="ARBA" id="ARBA00004141"/>
    </source>
</evidence>
<dbReference type="GO" id="GO:0016020">
    <property type="term" value="C:membrane"/>
    <property type="evidence" value="ECO:0007669"/>
    <property type="project" value="UniProtKB-SubCell"/>
</dbReference>
<gene>
    <name evidence="8" type="ORF">Poly30_36590</name>
</gene>
<comment type="subcellular location">
    <subcellularLocation>
        <location evidence="1">Membrane</location>
        <topology evidence="1">Multi-pass membrane protein</topology>
    </subcellularLocation>
</comment>
<keyword evidence="9" id="KW-1185">Reference proteome</keyword>
<evidence type="ECO:0000256" key="5">
    <source>
        <dbReference type="ARBA" id="ARBA00023136"/>
    </source>
</evidence>
<evidence type="ECO:0000313" key="8">
    <source>
        <dbReference type="EMBL" id="QDV08123.1"/>
    </source>
</evidence>